<proteinExistence type="inferred from homology"/>
<gene>
    <name evidence="8" type="ORF">CHLRE_17g725650v5</name>
</gene>
<feature type="region of interest" description="Disordered" evidence="6">
    <location>
        <begin position="26"/>
        <end position="113"/>
    </location>
</feature>
<feature type="transmembrane region" description="Helical" evidence="7">
    <location>
        <begin position="215"/>
        <end position="241"/>
    </location>
</feature>
<protein>
    <submittedName>
        <fullName evidence="8">Uncharacterized protein</fullName>
    </submittedName>
</protein>
<feature type="transmembrane region" description="Helical" evidence="7">
    <location>
        <begin position="123"/>
        <end position="147"/>
    </location>
</feature>
<keyword evidence="4 7" id="KW-1133">Transmembrane helix</keyword>
<evidence type="ECO:0000256" key="4">
    <source>
        <dbReference type="ARBA" id="ARBA00022989"/>
    </source>
</evidence>
<feature type="transmembrane region" description="Helical" evidence="7">
    <location>
        <begin position="159"/>
        <end position="178"/>
    </location>
</feature>
<name>A0A2K3CQL7_CHLRE</name>
<feature type="region of interest" description="Disordered" evidence="6">
    <location>
        <begin position="430"/>
        <end position="457"/>
    </location>
</feature>
<evidence type="ECO:0000256" key="6">
    <source>
        <dbReference type="SAM" id="MobiDB-lite"/>
    </source>
</evidence>
<keyword evidence="5 7" id="KW-0472">Membrane</keyword>
<accession>A0A2K3CQL7</accession>
<feature type="compositionally biased region" description="Gly residues" evidence="6">
    <location>
        <begin position="445"/>
        <end position="457"/>
    </location>
</feature>
<dbReference type="RefSeq" id="XP_042914796.1">
    <property type="nucleotide sequence ID" value="XM_043072337.1"/>
</dbReference>
<evidence type="ECO:0000256" key="3">
    <source>
        <dbReference type="ARBA" id="ARBA00022692"/>
    </source>
</evidence>
<dbReference type="KEGG" id="cre:CHLRE_17g725650v5"/>
<dbReference type="InterPro" id="IPR002657">
    <property type="entry name" value="BilAc:Na_symport/Acr3"/>
</dbReference>
<dbReference type="FunCoup" id="A0A2K3CQL7">
    <property type="interactions" value="243"/>
</dbReference>
<dbReference type="OrthoDB" id="203097at2759"/>
<dbReference type="InterPro" id="IPR038770">
    <property type="entry name" value="Na+/solute_symporter_sf"/>
</dbReference>
<evidence type="ECO:0000313" key="9">
    <source>
        <dbReference type="Proteomes" id="UP000006906"/>
    </source>
</evidence>
<comment type="similarity">
    <text evidence="2">Belongs to the bile acid:sodium symporter (BASS) (TC 2.A.28) family.</text>
</comment>
<feature type="transmembrane region" description="Helical" evidence="7">
    <location>
        <begin position="248"/>
        <end position="271"/>
    </location>
</feature>
<dbReference type="Proteomes" id="UP000006906">
    <property type="component" value="Chromosome 17"/>
</dbReference>
<comment type="subcellular location">
    <subcellularLocation>
        <location evidence="1">Membrane</location>
        <topology evidence="1">Multi-pass membrane protein</topology>
    </subcellularLocation>
</comment>
<dbReference type="Gramene" id="PNW70576">
    <property type="protein sequence ID" value="PNW70576"/>
    <property type="gene ID" value="CHLRE_17g725650v5"/>
</dbReference>
<dbReference type="GeneID" id="66057048"/>
<evidence type="ECO:0000256" key="1">
    <source>
        <dbReference type="ARBA" id="ARBA00004141"/>
    </source>
</evidence>
<feature type="transmembrane region" description="Helical" evidence="7">
    <location>
        <begin position="283"/>
        <end position="303"/>
    </location>
</feature>
<keyword evidence="9" id="KW-1185">Reference proteome</keyword>
<keyword evidence="3 7" id="KW-0812">Transmembrane</keyword>
<dbReference type="AlphaFoldDB" id="A0A2K3CQL7"/>
<dbReference type="GO" id="GO:0016020">
    <property type="term" value="C:membrane"/>
    <property type="evidence" value="ECO:0007669"/>
    <property type="project" value="UniProtKB-SubCell"/>
</dbReference>
<dbReference type="GO" id="GO:0009941">
    <property type="term" value="C:chloroplast envelope"/>
    <property type="evidence" value="ECO:0007669"/>
    <property type="project" value="UniProtKB-ARBA"/>
</dbReference>
<dbReference type="PANTHER" id="PTHR10361:SF28">
    <property type="entry name" value="P3 PROTEIN-RELATED"/>
    <property type="match status" value="1"/>
</dbReference>
<evidence type="ECO:0000256" key="2">
    <source>
        <dbReference type="ARBA" id="ARBA00006528"/>
    </source>
</evidence>
<feature type="transmembrane region" description="Helical" evidence="7">
    <location>
        <begin position="190"/>
        <end position="209"/>
    </location>
</feature>
<dbReference type="EMBL" id="CM008978">
    <property type="protein sequence ID" value="PNW70576.1"/>
    <property type="molecule type" value="Genomic_DNA"/>
</dbReference>
<sequence length="457" mass="45820">MQLLGAGSVTLQRCSAKGLARPMHTLPLRPVAPGALPVRPTAPGLLTNRGAPGPLLPRRAAGSGHLQQCRASGGGAASAVPEPAQPDNHASSAQPASSSSQSPAPPVAPAAPAASASSFEDRAAALCGTITSLFPLWVVMAAALALWRPEAFTWLPTPFITWGLALTMLGMGLTMRLADFADVFRRMPGLLLLGMGLQYTVMPGLGWLFSRYAGLPAPLAVGIAVLSACPGGTASNIVAFLARGEMALSILMTAASTLAAVVATPAITAALAGTLAPVDAKGLFMSTMQVVLLPVMAGCVANQQFPAVVARVARFTPAVATLLVAAIVGSTLAASAGAVRASGPALLGAVAGLHASGFLLGFVIAKCLGLSGKVCRTMSIEVGMQNSTLGAVLAALHFADPLTAAPCAVSACTHSVMGSALAAYWRRTTRDEEEAEGRGKEAAEGGSGVGGGKPQAA</sequence>
<feature type="transmembrane region" description="Helical" evidence="7">
    <location>
        <begin position="345"/>
        <end position="368"/>
    </location>
</feature>
<reference evidence="8 9" key="1">
    <citation type="journal article" date="2007" name="Science">
        <title>The Chlamydomonas genome reveals the evolution of key animal and plant functions.</title>
        <authorList>
            <person name="Merchant S.S."/>
            <person name="Prochnik S.E."/>
            <person name="Vallon O."/>
            <person name="Harris E.H."/>
            <person name="Karpowicz S.J."/>
            <person name="Witman G.B."/>
            <person name="Terry A."/>
            <person name="Salamov A."/>
            <person name="Fritz-Laylin L.K."/>
            <person name="Marechal-Drouard L."/>
            <person name="Marshall W.F."/>
            <person name="Qu L.H."/>
            <person name="Nelson D.R."/>
            <person name="Sanderfoot A.A."/>
            <person name="Spalding M.H."/>
            <person name="Kapitonov V.V."/>
            <person name="Ren Q."/>
            <person name="Ferris P."/>
            <person name="Lindquist E."/>
            <person name="Shapiro H."/>
            <person name="Lucas S.M."/>
            <person name="Grimwood J."/>
            <person name="Schmutz J."/>
            <person name="Cardol P."/>
            <person name="Cerutti H."/>
            <person name="Chanfreau G."/>
            <person name="Chen C.L."/>
            <person name="Cognat V."/>
            <person name="Croft M.T."/>
            <person name="Dent R."/>
            <person name="Dutcher S."/>
            <person name="Fernandez E."/>
            <person name="Fukuzawa H."/>
            <person name="Gonzalez-Ballester D."/>
            <person name="Gonzalez-Halphen D."/>
            <person name="Hallmann A."/>
            <person name="Hanikenne M."/>
            <person name="Hippler M."/>
            <person name="Inwood W."/>
            <person name="Jabbari K."/>
            <person name="Kalanon M."/>
            <person name="Kuras R."/>
            <person name="Lefebvre P.A."/>
            <person name="Lemaire S.D."/>
            <person name="Lobanov A.V."/>
            <person name="Lohr M."/>
            <person name="Manuell A."/>
            <person name="Meier I."/>
            <person name="Mets L."/>
            <person name="Mittag M."/>
            <person name="Mittelmeier T."/>
            <person name="Moroney J.V."/>
            <person name="Moseley J."/>
            <person name="Napoli C."/>
            <person name="Nedelcu A.M."/>
            <person name="Niyogi K."/>
            <person name="Novoselov S.V."/>
            <person name="Paulsen I.T."/>
            <person name="Pazour G."/>
            <person name="Purton S."/>
            <person name="Ral J.P."/>
            <person name="Riano-Pachon D.M."/>
            <person name="Riekhof W."/>
            <person name="Rymarquis L."/>
            <person name="Schroda M."/>
            <person name="Stern D."/>
            <person name="Umen J."/>
            <person name="Willows R."/>
            <person name="Wilson N."/>
            <person name="Zimmer S.L."/>
            <person name="Allmer J."/>
            <person name="Balk J."/>
            <person name="Bisova K."/>
            <person name="Chen C.J."/>
            <person name="Elias M."/>
            <person name="Gendler K."/>
            <person name="Hauser C."/>
            <person name="Lamb M.R."/>
            <person name="Ledford H."/>
            <person name="Long J.C."/>
            <person name="Minagawa J."/>
            <person name="Page M.D."/>
            <person name="Pan J."/>
            <person name="Pootakham W."/>
            <person name="Roje S."/>
            <person name="Rose A."/>
            <person name="Stahlberg E."/>
            <person name="Terauchi A.M."/>
            <person name="Yang P."/>
            <person name="Ball S."/>
            <person name="Bowler C."/>
            <person name="Dieckmann C.L."/>
            <person name="Gladyshev V.N."/>
            <person name="Green P."/>
            <person name="Jorgensen R."/>
            <person name="Mayfield S."/>
            <person name="Mueller-Roeber B."/>
            <person name="Rajamani S."/>
            <person name="Sayre R.T."/>
            <person name="Brokstein P."/>
            <person name="Dubchak I."/>
            <person name="Goodstein D."/>
            <person name="Hornick L."/>
            <person name="Huang Y.W."/>
            <person name="Jhaveri J."/>
            <person name="Luo Y."/>
            <person name="Martinez D."/>
            <person name="Ngau W.C."/>
            <person name="Otillar B."/>
            <person name="Poliakov A."/>
            <person name="Porter A."/>
            <person name="Szajkowski L."/>
            <person name="Werner G."/>
            <person name="Zhou K."/>
            <person name="Grigoriev I.V."/>
            <person name="Rokhsar D.S."/>
            <person name="Grossman A.R."/>
        </authorList>
    </citation>
    <scope>NUCLEOTIDE SEQUENCE [LARGE SCALE GENOMIC DNA]</scope>
    <source>
        <strain evidence="9">CC-503</strain>
    </source>
</reference>
<dbReference type="PANTHER" id="PTHR10361">
    <property type="entry name" value="SODIUM-BILE ACID COTRANSPORTER"/>
    <property type="match status" value="1"/>
</dbReference>
<organism evidence="8 9">
    <name type="scientific">Chlamydomonas reinhardtii</name>
    <name type="common">Chlamydomonas smithii</name>
    <dbReference type="NCBI Taxonomy" id="3055"/>
    <lineage>
        <taxon>Eukaryota</taxon>
        <taxon>Viridiplantae</taxon>
        <taxon>Chlorophyta</taxon>
        <taxon>core chlorophytes</taxon>
        <taxon>Chlorophyceae</taxon>
        <taxon>CS clade</taxon>
        <taxon>Chlamydomonadales</taxon>
        <taxon>Chlamydomonadaceae</taxon>
        <taxon>Chlamydomonas</taxon>
    </lineage>
</organism>
<feature type="compositionally biased region" description="Low complexity" evidence="6">
    <location>
        <begin position="90"/>
        <end position="102"/>
    </location>
</feature>
<dbReference type="InParanoid" id="A0A2K3CQL7"/>
<evidence type="ECO:0000313" key="8">
    <source>
        <dbReference type="EMBL" id="PNW70576.1"/>
    </source>
</evidence>
<dbReference type="InterPro" id="IPR004710">
    <property type="entry name" value="Bilac:Na_transpt"/>
</dbReference>
<evidence type="ECO:0000256" key="5">
    <source>
        <dbReference type="ARBA" id="ARBA00023136"/>
    </source>
</evidence>
<dbReference type="Pfam" id="PF01758">
    <property type="entry name" value="SBF"/>
    <property type="match status" value="1"/>
</dbReference>
<evidence type="ECO:0000256" key="7">
    <source>
        <dbReference type="SAM" id="Phobius"/>
    </source>
</evidence>
<feature type="transmembrane region" description="Helical" evidence="7">
    <location>
        <begin position="315"/>
        <end position="339"/>
    </location>
</feature>
<dbReference type="Gene3D" id="1.20.1530.20">
    <property type="match status" value="1"/>
</dbReference>